<reference evidence="6 7" key="1">
    <citation type="submission" date="2024-04" db="EMBL/GenBank/DDBJ databases">
        <title>Tritrichomonas musculus Genome.</title>
        <authorList>
            <person name="Alves-Ferreira E."/>
            <person name="Grigg M."/>
            <person name="Lorenzi H."/>
            <person name="Galac M."/>
        </authorList>
    </citation>
    <scope>NUCLEOTIDE SEQUENCE [LARGE SCALE GENOMIC DNA]</scope>
    <source>
        <strain evidence="6 7">EAF2021</strain>
    </source>
</reference>
<organism evidence="6 7">
    <name type="scientific">Tritrichomonas musculus</name>
    <dbReference type="NCBI Taxonomy" id="1915356"/>
    <lineage>
        <taxon>Eukaryota</taxon>
        <taxon>Metamonada</taxon>
        <taxon>Parabasalia</taxon>
        <taxon>Tritrichomonadida</taxon>
        <taxon>Tritrichomonadidae</taxon>
        <taxon>Tritrichomonas</taxon>
    </lineage>
</organism>
<dbReference type="Gene3D" id="3.90.228.10">
    <property type="match status" value="1"/>
</dbReference>
<keyword evidence="1" id="KW-0328">Glycosyltransferase</keyword>
<name>A0ABR2K1V3_9EUKA</name>
<comment type="caution">
    <text evidence="6">The sequence shown here is derived from an EMBL/GenBank/DDBJ whole genome shotgun (WGS) entry which is preliminary data.</text>
</comment>
<dbReference type="Pfam" id="PF00627">
    <property type="entry name" value="UBA"/>
    <property type="match status" value="1"/>
</dbReference>
<dbReference type="InterPro" id="IPR009060">
    <property type="entry name" value="UBA-like_sf"/>
</dbReference>
<evidence type="ECO:0000313" key="7">
    <source>
        <dbReference type="Proteomes" id="UP001470230"/>
    </source>
</evidence>
<dbReference type="SUPFAM" id="SSF46934">
    <property type="entry name" value="UBA-like"/>
    <property type="match status" value="1"/>
</dbReference>
<dbReference type="Proteomes" id="UP001470230">
    <property type="component" value="Unassembled WGS sequence"/>
</dbReference>
<dbReference type="PANTHER" id="PTHR21328">
    <property type="entry name" value="POLY ADP-RIBOSE POLYMERASE FAMILY, MEMBER PARP"/>
    <property type="match status" value="1"/>
</dbReference>
<evidence type="ECO:0000256" key="1">
    <source>
        <dbReference type="ARBA" id="ARBA00022676"/>
    </source>
</evidence>
<accession>A0ABR2K1V3</accession>
<keyword evidence="4" id="KW-0520">NAD</keyword>
<feature type="domain" description="UBA" evidence="5">
    <location>
        <begin position="152"/>
        <end position="192"/>
    </location>
</feature>
<keyword evidence="7" id="KW-1185">Reference proteome</keyword>
<dbReference type="PROSITE" id="PS50030">
    <property type="entry name" value="UBA"/>
    <property type="match status" value="1"/>
</dbReference>
<evidence type="ECO:0000313" key="6">
    <source>
        <dbReference type="EMBL" id="KAK8884733.1"/>
    </source>
</evidence>
<evidence type="ECO:0000259" key="5">
    <source>
        <dbReference type="PROSITE" id="PS50030"/>
    </source>
</evidence>
<protein>
    <submittedName>
        <fullName evidence="6">Poly [ADP-ribose] polymerase 6</fullName>
    </submittedName>
</protein>
<dbReference type="Pfam" id="PF00644">
    <property type="entry name" value="PARP"/>
    <property type="match status" value="1"/>
</dbReference>
<evidence type="ECO:0000256" key="3">
    <source>
        <dbReference type="ARBA" id="ARBA00022695"/>
    </source>
</evidence>
<dbReference type="InterPro" id="IPR015940">
    <property type="entry name" value="UBA"/>
</dbReference>
<evidence type="ECO:0000256" key="2">
    <source>
        <dbReference type="ARBA" id="ARBA00022679"/>
    </source>
</evidence>
<dbReference type="InterPro" id="IPR051838">
    <property type="entry name" value="ARTD_PARP"/>
</dbReference>
<keyword evidence="3" id="KW-0548">Nucleotidyltransferase</keyword>
<dbReference type="InterPro" id="IPR012317">
    <property type="entry name" value="Poly(ADP-ribose)pol_cat_dom"/>
</dbReference>
<dbReference type="EMBL" id="JAPFFF010000008">
    <property type="protein sequence ID" value="KAK8884733.1"/>
    <property type="molecule type" value="Genomic_DNA"/>
</dbReference>
<gene>
    <name evidence="6" type="ORF">M9Y10_043853</name>
</gene>
<proteinExistence type="predicted"/>
<evidence type="ECO:0000256" key="4">
    <source>
        <dbReference type="ARBA" id="ARBA00023027"/>
    </source>
</evidence>
<sequence length="537" mass="60748">MNYGSGDDDFDEMLIGGDEDEEKFQPDEDDMNINPEVLGPVVGLCEAFLPDFEPFSQDSTIYFCIPKKYLPLSLQVACGFYYHPIIINVSVQLSFNKWNMPPASFNVQSPIYKSNFVGFPLIKNVITNFFSSSYKPRNIYKSELYIFKHSGIVDKNQLKILVDQNFDPQQASEALSLCNNNLQEARQFLLTGKVPNSNSNEFDINYRDDSFYIPSYDECPFIYLILEIVEAFLDLNDHCCICREKLPFAGIRPQHCDNQLCVFGYNEIGLCSSVAMEIKRDPLAADLVFSFFSGSFANTEFMDPKPSPEILSIAPTVFNNLPSMDTIAQQCQRDIDISQRYGSDALSLLRWVLMTNKSQLISLPNSLKIPNIPTDHQFMTLISTPQNELEFQSKKKSYGSCFLWHGSGGDRWHSIFHNGLKNMSRIGKVAHGAAHGEGIYLAHNSSTSIGYSQPTQNLYRNSKIGNRIQCIALCEIANMPSNILRNHGGIKTLIDEKACIVRFIFSFQRSFSIDTISQPLQKVPTLQEVMEILAQSH</sequence>
<keyword evidence="2" id="KW-0808">Transferase</keyword>
<dbReference type="SUPFAM" id="SSF56399">
    <property type="entry name" value="ADP-ribosylation"/>
    <property type="match status" value="1"/>
</dbReference>